<dbReference type="AlphaFoldDB" id="A0A014N331"/>
<keyword evidence="8" id="KW-1185">Reference proteome</keyword>
<dbReference type="Pfam" id="PF00126">
    <property type="entry name" value="HTH_1"/>
    <property type="match status" value="1"/>
</dbReference>
<organism evidence="7 8">
    <name type="scientific">Erwinia mallotivora</name>
    <dbReference type="NCBI Taxonomy" id="69222"/>
    <lineage>
        <taxon>Bacteria</taxon>
        <taxon>Pseudomonadati</taxon>
        <taxon>Pseudomonadota</taxon>
        <taxon>Gammaproteobacteria</taxon>
        <taxon>Enterobacterales</taxon>
        <taxon>Erwiniaceae</taxon>
        <taxon>Erwinia</taxon>
    </lineage>
</organism>
<dbReference type="InterPro" id="IPR005119">
    <property type="entry name" value="LysR_subst-bd"/>
</dbReference>
<evidence type="ECO:0000259" key="6">
    <source>
        <dbReference type="PROSITE" id="PS50931"/>
    </source>
</evidence>
<comment type="caution">
    <text evidence="7">The sequence shown here is derived from an EMBL/GenBank/DDBJ whole genome shotgun (WGS) entry which is preliminary data.</text>
</comment>
<accession>A0A014N331</accession>
<dbReference type="Proteomes" id="UP000019918">
    <property type="component" value="Unassembled WGS sequence"/>
</dbReference>
<evidence type="ECO:0000313" key="8">
    <source>
        <dbReference type="Proteomes" id="UP000019918"/>
    </source>
</evidence>
<dbReference type="PANTHER" id="PTHR30293">
    <property type="entry name" value="TRANSCRIPTIONAL REGULATORY PROTEIN NAC-RELATED"/>
    <property type="match status" value="1"/>
</dbReference>
<dbReference type="PROSITE" id="PS50931">
    <property type="entry name" value="HTH_LYSR"/>
    <property type="match status" value="1"/>
</dbReference>
<dbReference type="PANTHER" id="PTHR30293:SF0">
    <property type="entry name" value="NITROGEN ASSIMILATION REGULATORY PROTEIN NAC"/>
    <property type="match status" value="1"/>
</dbReference>
<evidence type="ECO:0000313" key="7">
    <source>
        <dbReference type="EMBL" id="EXU73768.1"/>
    </source>
</evidence>
<keyword evidence="3" id="KW-0238">DNA-binding</keyword>
<feature type="domain" description="HTH lysR-type" evidence="6">
    <location>
        <begin position="1"/>
        <end position="58"/>
    </location>
</feature>
<dbReference type="SUPFAM" id="SSF46785">
    <property type="entry name" value="Winged helix' DNA-binding domain"/>
    <property type="match status" value="1"/>
</dbReference>
<dbReference type="EMBL" id="JFHN01000074">
    <property type="protein sequence ID" value="EXU73768.1"/>
    <property type="molecule type" value="Genomic_DNA"/>
</dbReference>
<dbReference type="InterPro" id="IPR036390">
    <property type="entry name" value="WH_DNA-bd_sf"/>
</dbReference>
<dbReference type="GO" id="GO:0003677">
    <property type="term" value="F:DNA binding"/>
    <property type="evidence" value="ECO:0007669"/>
    <property type="project" value="UniProtKB-KW"/>
</dbReference>
<evidence type="ECO:0000256" key="2">
    <source>
        <dbReference type="ARBA" id="ARBA00023015"/>
    </source>
</evidence>
<dbReference type="PRINTS" id="PR00039">
    <property type="entry name" value="HTHLYSR"/>
</dbReference>
<dbReference type="SUPFAM" id="SSF53850">
    <property type="entry name" value="Periplasmic binding protein-like II"/>
    <property type="match status" value="1"/>
</dbReference>
<dbReference type="CDD" id="cd08433">
    <property type="entry name" value="PBP2_Nac"/>
    <property type="match status" value="1"/>
</dbReference>
<dbReference type="InterPro" id="IPR036388">
    <property type="entry name" value="WH-like_DNA-bd_sf"/>
</dbReference>
<evidence type="ECO:0000256" key="3">
    <source>
        <dbReference type="ARBA" id="ARBA00023125"/>
    </source>
</evidence>
<proteinExistence type="inferred from homology"/>
<dbReference type="Pfam" id="PF03466">
    <property type="entry name" value="LysR_substrate"/>
    <property type="match status" value="1"/>
</dbReference>
<dbReference type="OrthoDB" id="8479357at2"/>
<dbReference type="FunFam" id="1.10.10.10:FF:000001">
    <property type="entry name" value="LysR family transcriptional regulator"/>
    <property type="match status" value="1"/>
</dbReference>
<protein>
    <submittedName>
        <fullName evidence="7">Nitrogen assimilation transcriptional regulator</fullName>
    </submittedName>
</protein>
<sequence length="307" mass="33668">MNLRRLKYFIKIVDVGSLTQAADILHIAQPALSQQLATLEGEVNQQLLIRTKRGVTPTEAGKILYIHAQTILRQCDQAQSAIDRSALALSGSVSVGLAPGTAAQQLALPLMEEVHRQYPGIVLYFNENFGTTLSELIMNGRMDMAVIYGNREIHGLRFMPLMKEELYFVCPHTLSKPLKSVSLAQVANYDLFLPRIYNIMRKAIDDAFVHQGLTYRVKCEIESQTTLNAALAAGSGCTIMPESAARAMLSAAGSWMAKIDNPDIQVALSFCMSDHLPLSQPAEAVKAILLSLMANRTVDNRPLTLVG</sequence>
<dbReference type="PATRIC" id="fig|69222.5.peg.4374"/>
<dbReference type="Gene3D" id="1.10.10.10">
    <property type="entry name" value="Winged helix-like DNA-binding domain superfamily/Winged helix DNA-binding domain"/>
    <property type="match status" value="1"/>
</dbReference>
<gene>
    <name evidence="7" type="ORF">BG55_21420</name>
</gene>
<keyword evidence="5" id="KW-0804">Transcription</keyword>
<dbReference type="STRING" id="69222.BG55_21420"/>
<keyword evidence="4" id="KW-0010">Activator</keyword>
<dbReference type="Gene3D" id="3.40.190.10">
    <property type="entry name" value="Periplasmic binding protein-like II"/>
    <property type="match status" value="2"/>
</dbReference>
<keyword evidence="2" id="KW-0805">Transcription regulation</keyword>
<dbReference type="NCBIfam" id="NF008410">
    <property type="entry name" value="PRK11233.1"/>
    <property type="match status" value="1"/>
</dbReference>
<evidence type="ECO:0000256" key="1">
    <source>
        <dbReference type="ARBA" id="ARBA00009437"/>
    </source>
</evidence>
<dbReference type="GO" id="GO:2000142">
    <property type="term" value="P:regulation of DNA-templated transcription initiation"/>
    <property type="evidence" value="ECO:0007669"/>
    <property type="project" value="TreeGrafter"/>
</dbReference>
<comment type="similarity">
    <text evidence="1">Belongs to the LysR transcriptional regulatory family.</text>
</comment>
<dbReference type="RefSeq" id="WP_034941280.1">
    <property type="nucleotide sequence ID" value="NZ_JFHN01000074.1"/>
</dbReference>
<evidence type="ECO:0000256" key="5">
    <source>
        <dbReference type="ARBA" id="ARBA00023163"/>
    </source>
</evidence>
<dbReference type="InterPro" id="IPR000847">
    <property type="entry name" value="LysR_HTH_N"/>
</dbReference>
<name>A0A014N331_9GAMM</name>
<evidence type="ECO:0000256" key="4">
    <source>
        <dbReference type="ARBA" id="ARBA00023159"/>
    </source>
</evidence>
<reference evidence="7 8" key="1">
    <citation type="submission" date="2014-02" db="EMBL/GenBank/DDBJ databases">
        <title>Draft genome of Erwinia mallotivora strain BT-MARDI, a papaya dieback pathogen.</title>
        <authorList>
            <person name="Redzuan R."/>
            <person name="Abu Bakar N."/>
            <person name="Badrun R."/>
            <person name="Mohd Raih M.F."/>
            <person name="Rozano L."/>
            <person name="Mat Amin N."/>
        </authorList>
    </citation>
    <scope>NUCLEOTIDE SEQUENCE [LARGE SCALE GENOMIC DNA]</scope>
    <source>
        <strain evidence="7 8">BT-MARDI</strain>
    </source>
</reference>
<dbReference type="GO" id="GO:0003700">
    <property type="term" value="F:DNA-binding transcription factor activity"/>
    <property type="evidence" value="ECO:0007669"/>
    <property type="project" value="InterPro"/>
</dbReference>